<dbReference type="AlphaFoldDB" id="A0A6A6RV79"/>
<name>A0A6A6RV79_9PLEO</name>
<feature type="non-terminal residue" evidence="1">
    <location>
        <position position="1"/>
    </location>
</feature>
<sequence>VLSFAQYINNLHSPPPSLWQTRRNSNTTICRQIQKTISTMERRSILAIPLPAKTACTDCSTKVVEPPLFKVPLELRYQIYSYPMEVMFHDDFASQPGLSFYYTGLTTSSAAYVLVSRQTTTQIKKHLRHLSRTTKPQIFVPIDCVAPFLPLFFTTLAFNHSLCLYTDAVRDAGYEKRESKTNTGNTMNWFVEKAIEYYNGFTRAVSSTSLFGVEKGALGVFIKCMFLRLQDKSLAVRVLMTTDHNSNSDSLLAFMIAYDRFMKTTGINTMRYNMTLVRRAEVGWELQRF</sequence>
<protein>
    <submittedName>
        <fullName evidence="1">Uncharacterized protein</fullName>
    </submittedName>
</protein>
<accession>A0A6A6RV79</accession>
<reference evidence="1" key="1">
    <citation type="journal article" date="2020" name="Stud. Mycol.">
        <title>101 Dothideomycetes genomes: a test case for predicting lifestyles and emergence of pathogens.</title>
        <authorList>
            <person name="Haridas S."/>
            <person name="Albert R."/>
            <person name="Binder M."/>
            <person name="Bloem J."/>
            <person name="Labutti K."/>
            <person name="Salamov A."/>
            <person name="Andreopoulos B."/>
            <person name="Baker S."/>
            <person name="Barry K."/>
            <person name="Bills G."/>
            <person name="Bluhm B."/>
            <person name="Cannon C."/>
            <person name="Castanera R."/>
            <person name="Culley D."/>
            <person name="Daum C."/>
            <person name="Ezra D."/>
            <person name="Gonzalez J."/>
            <person name="Henrissat B."/>
            <person name="Kuo A."/>
            <person name="Liang C."/>
            <person name="Lipzen A."/>
            <person name="Lutzoni F."/>
            <person name="Magnuson J."/>
            <person name="Mondo S."/>
            <person name="Nolan M."/>
            <person name="Ohm R."/>
            <person name="Pangilinan J."/>
            <person name="Park H.-J."/>
            <person name="Ramirez L."/>
            <person name="Alfaro M."/>
            <person name="Sun H."/>
            <person name="Tritt A."/>
            <person name="Yoshinaga Y."/>
            <person name="Zwiers L.-H."/>
            <person name="Turgeon B."/>
            <person name="Goodwin S."/>
            <person name="Spatafora J."/>
            <person name="Crous P."/>
            <person name="Grigoriev I."/>
        </authorList>
    </citation>
    <scope>NUCLEOTIDE SEQUENCE</scope>
    <source>
        <strain evidence="1">CBS 473.64</strain>
    </source>
</reference>
<proteinExistence type="predicted"/>
<evidence type="ECO:0000313" key="1">
    <source>
        <dbReference type="EMBL" id="KAF2639065.1"/>
    </source>
</evidence>
<evidence type="ECO:0000313" key="2">
    <source>
        <dbReference type="Proteomes" id="UP000799753"/>
    </source>
</evidence>
<dbReference type="EMBL" id="MU006788">
    <property type="protein sequence ID" value="KAF2639065.1"/>
    <property type="molecule type" value="Genomic_DNA"/>
</dbReference>
<organism evidence="1 2">
    <name type="scientific">Massarina eburnea CBS 473.64</name>
    <dbReference type="NCBI Taxonomy" id="1395130"/>
    <lineage>
        <taxon>Eukaryota</taxon>
        <taxon>Fungi</taxon>
        <taxon>Dikarya</taxon>
        <taxon>Ascomycota</taxon>
        <taxon>Pezizomycotina</taxon>
        <taxon>Dothideomycetes</taxon>
        <taxon>Pleosporomycetidae</taxon>
        <taxon>Pleosporales</taxon>
        <taxon>Massarineae</taxon>
        <taxon>Massarinaceae</taxon>
        <taxon>Massarina</taxon>
    </lineage>
</organism>
<gene>
    <name evidence="1" type="ORF">P280DRAFT_70385</name>
</gene>
<dbReference type="Proteomes" id="UP000799753">
    <property type="component" value="Unassembled WGS sequence"/>
</dbReference>
<keyword evidence="2" id="KW-1185">Reference proteome</keyword>